<evidence type="ECO:0000313" key="3">
    <source>
        <dbReference type="Proteomes" id="UP001314170"/>
    </source>
</evidence>
<reference evidence="2 3" key="1">
    <citation type="submission" date="2024-01" db="EMBL/GenBank/DDBJ databases">
        <authorList>
            <person name="Waweru B."/>
        </authorList>
    </citation>
    <scope>NUCLEOTIDE SEQUENCE [LARGE SCALE GENOMIC DNA]</scope>
</reference>
<dbReference type="SMART" id="SM01204">
    <property type="entry name" value="FIST_C"/>
    <property type="match status" value="1"/>
</dbReference>
<gene>
    <name evidence="2" type="ORF">DCAF_LOCUS23881</name>
</gene>
<dbReference type="GO" id="GO:0032436">
    <property type="term" value="P:positive regulation of proteasomal ubiquitin-dependent protein catabolic process"/>
    <property type="evidence" value="ECO:0007669"/>
    <property type="project" value="TreeGrafter"/>
</dbReference>
<dbReference type="SUPFAM" id="SSF81383">
    <property type="entry name" value="F-box domain"/>
    <property type="match status" value="1"/>
</dbReference>
<evidence type="ECO:0000313" key="2">
    <source>
        <dbReference type="EMBL" id="CAK7351493.1"/>
    </source>
</evidence>
<dbReference type="InterPro" id="IPR019494">
    <property type="entry name" value="FIST_C"/>
</dbReference>
<dbReference type="Pfam" id="PF00646">
    <property type="entry name" value="F-box"/>
    <property type="match status" value="1"/>
</dbReference>
<dbReference type="Proteomes" id="UP001314170">
    <property type="component" value="Unassembled WGS sequence"/>
</dbReference>
<dbReference type="PANTHER" id="PTHR14939">
    <property type="entry name" value="F-BOX ONLY PROTEIN 22"/>
    <property type="match status" value="1"/>
</dbReference>
<dbReference type="GO" id="GO:0000209">
    <property type="term" value="P:protein polyubiquitination"/>
    <property type="evidence" value="ECO:0007669"/>
    <property type="project" value="TreeGrafter"/>
</dbReference>
<feature type="domain" description="FIST C-domain" evidence="1">
    <location>
        <begin position="284"/>
        <end position="447"/>
    </location>
</feature>
<comment type="caution">
    <text evidence="2">The sequence shown here is derived from an EMBL/GenBank/DDBJ whole genome shotgun (WGS) entry which is preliminary data.</text>
</comment>
<dbReference type="InterPro" id="IPR036047">
    <property type="entry name" value="F-box-like_dom_sf"/>
</dbReference>
<dbReference type="PANTHER" id="PTHR14939:SF5">
    <property type="entry name" value="F-BOX ONLY PROTEIN 22"/>
    <property type="match status" value="1"/>
</dbReference>
<keyword evidence="3" id="KW-1185">Reference proteome</keyword>
<dbReference type="EMBL" id="CAWUPB010001184">
    <property type="protein sequence ID" value="CAK7351493.1"/>
    <property type="molecule type" value="Genomic_DNA"/>
</dbReference>
<evidence type="ECO:0000259" key="1">
    <source>
        <dbReference type="SMART" id="SM01204"/>
    </source>
</evidence>
<accession>A0AAV1SL74</accession>
<proteinExistence type="predicted"/>
<name>A0AAV1SL74_9ROSI</name>
<sequence length="500" mass="55082">MERKPKEPKTPFTGFASINEDLIQNILTRTPAPSFASAACVSKSWNQTCNQILSKPKLASAFSLNPDHKAALEEVFDKVLSEPIRPQFAIANVIGSEVDLSETLDFLAAKLGSKTPIIVSCANGILGRDAVTNEHKEVMLEDFWVDAASRNSGFGILLTVGFLPRLQGEKADQKPVMEKLDHAMSRETFIVGNERSQFLYRSGMDSRNMYGSDECFSDAVALVFARDQNKSSGVGEIQFHSALSSGVSAVGPRYKVVSVKETESDTGLNTLLTARREGEQETLGGQRIMDEINHELVNQTELFIGVSEQRQCFIGSEQPRMMKFLAFHEVKGGDGEHLFVNGDGISSGDYFHFYHSDPNSALSSCSNVSKNFRNLKLDWSFRSSQLHAGEDAYNVGYKEVVGGLVFSCWGRGESFFGHSNVDSSPFLDNFPGIPLAGIFCYGEIGRGFSMLNADDQGQEEKSKYCCLHYHIEQILFATYPLWPGKNLSALAVESTSIKTS</sequence>
<dbReference type="Pfam" id="PF10442">
    <property type="entry name" value="FIST_C"/>
    <property type="match status" value="1"/>
</dbReference>
<dbReference type="InterPro" id="IPR001810">
    <property type="entry name" value="F-box_dom"/>
</dbReference>
<organism evidence="2 3">
    <name type="scientific">Dovyalis caffra</name>
    <dbReference type="NCBI Taxonomy" id="77055"/>
    <lineage>
        <taxon>Eukaryota</taxon>
        <taxon>Viridiplantae</taxon>
        <taxon>Streptophyta</taxon>
        <taxon>Embryophyta</taxon>
        <taxon>Tracheophyta</taxon>
        <taxon>Spermatophyta</taxon>
        <taxon>Magnoliopsida</taxon>
        <taxon>eudicotyledons</taxon>
        <taxon>Gunneridae</taxon>
        <taxon>Pentapetalae</taxon>
        <taxon>rosids</taxon>
        <taxon>fabids</taxon>
        <taxon>Malpighiales</taxon>
        <taxon>Salicaceae</taxon>
        <taxon>Flacourtieae</taxon>
        <taxon>Dovyalis</taxon>
    </lineage>
</organism>
<protein>
    <recommendedName>
        <fullName evidence="1">FIST C-domain domain-containing protein</fullName>
    </recommendedName>
</protein>
<dbReference type="AlphaFoldDB" id="A0AAV1SL74"/>